<protein>
    <submittedName>
        <fullName evidence="1">Uncharacterized protein</fullName>
    </submittedName>
</protein>
<dbReference type="AlphaFoldDB" id="A0A9P4UU93"/>
<evidence type="ECO:0000313" key="1">
    <source>
        <dbReference type="EMBL" id="KAF2728667.1"/>
    </source>
</evidence>
<dbReference type="EMBL" id="ML996271">
    <property type="protein sequence ID" value="KAF2728667.1"/>
    <property type="molecule type" value="Genomic_DNA"/>
</dbReference>
<gene>
    <name evidence="1" type="ORF">EJ04DRAFT_569335</name>
</gene>
<keyword evidence="2" id="KW-1185">Reference proteome</keyword>
<comment type="caution">
    <text evidence="1">The sequence shown here is derived from an EMBL/GenBank/DDBJ whole genome shotgun (WGS) entry which is preliminary data.</text>
</comment>
<dbReference type="OrthoDB" id="5354164at2759"/>
<reference evidence="1" key="1">
    <citation type="journal article" date="2020" name="Stud. Mycol.">
        <title>101 Dothideomycetes genomes: a test case for predicting lifestyles and emergence of pathogens.</title>
        <authorList>
            <person name="Haridas S."/>
            <person name="Albert R."/>
            <person name="Binder M."/>
            <person name="Bloem J."/>
            <person name="Labutti K."/>
            <person name="Salamov A."/>
            <person name="Andreopoulos B."/>
            <person name="Baker S."/>
            <person name="Barry K."/>
            <person name="Bills G."/>
            <person name="Bluhm B."/>
            <person name="Cannon C."/>
            <person name="Castanera R."/>
            <person name="Culley D."/>
            <person name="Daum C."/>
            <person name="Ezra D."/>
            <person name="Gonzalez J."/>
            <person name="Henrissat B."/>
            <person name="Kuo A."/>
            <person name="Liang C."/>
            <person name="Lipzen A."/>
            <person name="Lutzoni F."/>
            <person name="Magnuson J."/>
            <person name="Mondo S."/>
            <person name="Nolan M."/>
            <person name="Ohm R."/>
            <person name="Pangilinan J."/>
            <person name="Park H.-J."/>
            <person name="Ramirez L."/>
            <person name="Alfaro M."/>
            <person name="Sun H."/>
            <person name="Tritt A."/>
            <person name="Yoshinaga Y."/>
            <person name="Zwiers L.-H."/>
            <person name="Turgeon B."/>
            <person name="Goodwin S."/>
            <person name="Spatafora J."/>
            <person name="Crous P."/>
            <person name="Grigoriev I."/>
        </authorList>
    </citation>
    <scope>NUCLEOTIDE SEQUENCE</scope>
    <source>
        <strain evidence="1">CBS 125425</strain>
    </source>
</reference>
<evidence type="ECO:0000313" key="2">
    <source>
        <dbReference type="Proteomes" id="UP000799444"/>
    </source>
</evidence>
<sequence length="346" mass="37877">MPFTFYSQYPSIGRLQASLAAATNEVTVAAANINFDFTLIKAEAPKEYQILGGHLSQRRKEKAEFGTLHVTARRFGALFQGVCPHTPKLVQAYGTRVSEIAEAAKKLNPPENPKAMFAGHSGIDGTSIWAAATSSVTALHIQLLACMLARLCNGSEAISVWVELIEGRRKEIASNFESGQSLPFSTYTAAVRGEIARSDIADWDASARAWLRTADAVKRKKQKQLMLILENIDVPVTEDKNVLSAVVVDWTSALNSMELLISGTHRAVRGGPTILGLSAWHIYPNMIILERNNPEVCMNDPLVAPSGTFTIGIRPAADHRGAHWSLSLAHLRYYGHPISTHRNIQI</sequence>
<name>A0A9P4UU93_9PLEO</name>
<proteinExistence type="predicted"/>
<accession>A0A9P4UU93</accession>
<organism evidence="1 2">
    <name type="scientific">Polyplosphaeria fusca</name>
    <dbReference type="NCBI Taxonomy" id="682080"/>
    <lineage>
        <taxon>Eukaryota</taxon>
        <taxon>Fungi</taxon>
        <taxon>Dikarya</taxon>
        <taxon>Ascomycota</taxon>
        <taxon>Pezizomycotina</taxon>
        <taxon>Dothideomycetes</taxon>
        <taxon>Pleosporomycetidae</taxon>
        <taxon>Pleosporales</taxon>
        <taxon>Tetraplosphaeriaceae</taxon>
        <taxon>Polyplosphaeria</taxon>
    </lineage>
</organism>
<dbReference type="Proteomes" id="UP000799444">
    <property type="component" value="Unassembled WGS sequence"/>
</dbReference>